<keyword evidence="2" id="KW-0812">Transmembrane</keyword>
<accession>A0A1B6M1H9</accession>
<keyword evidence="2" id="KW-1133">Transmembrane helix</keyword>
<feature type="region of interest" description="Disordered" evidence="1">
    <location>
        <begin position="130"/>
        <end position="165"/>
    </location>
</feature>
<feature type="compositionally biased region" description="Basic and acidic residues" evidence="1">
    <location>
        <begin position="133"/>
        <end position="142"/>
    </location>
</feature>
<feature type="transmembrane region" description="Helical" evidence="2">
    <location>
        <begin position="33"/>
        <end position="53"/>
    </location>
</feature>
<dbReference type="AlphaFoldDB" id="A0A1B6M1H9"/>
<proteinExistence type="predicted"/>
<evidence type="ECO:0000256" key="2">
    <source>
        <dbReference type="SAM" id="Phobius"/>
    </source>
</evidence>
<evidence type="ECO:0000313" key="3">
    <source>
        <dbReference type="EMBL" id="JAT29796.1"/>
    </source>
</evidence>
<name>A0A1B6M1H9_9HEMI</name>
<protein>
    <submittedName>
        <fullName evidence="3">Uncharacterized protein</fullName>
    </submittedName>
</protein>
<feature type="transmembrane region" description="Helical" evidence="2">
    <location>
        <begin position="6"/>
        <end position="26"/>
    </location>
</feature>
<sequence>FRDSSLATILVSLQPIVYLLNCCYSIRPVKMKTLMFLFFYTSFFNWIFCLGKVSNLRVGTLSSTSDYDVLNSNRVWTSTSVLSISRRKTFPGEDRSIYFPISSEMMSMTPSLKGSTIGFPEEQQETTLAISDGHSDGDDRNIPNRNIFKAPKKECPPGTKLDDQGSCKLIA</sequence>
<keyword evidence="2" id="KW-0472">Membrane</keyword>
<evidence type="ECO:0000256" key="1">
    <source>
        <dbReference type="SAM" id="MobiDB-lite"/>
    </source>
</evidence>
<dbReference type="EMBL" id="GEBQ01010181">
    <property type="protein sequence ID" value="JAT29796.1"/>
    <property type="molecule type" value="Transcribed_RNA"/>
</dbReference>
<gene>
    <name evidence="3" type="ORF">g.50393</name>
</gene>
<feature type="non-terminal residue" evidence="3">
    <location>
        <position position="1"/>
    </location>
</feature>
<feature type="compositionally biased region" description="Basic and acidic residues" evidence="1">
    <location>
        <begin position="151"/>
        <end position="165"/>
    </location>
</feature>
<reference evidence="3" key="1">
    <citation type="submission" date="2015-11" db="EMBL/GenBank/DDBJ databases">
        <title>De novo transcriptome assembly of four potential Pierce s Disease insect vectors from Arizona vineyards.</title>
        <authorList>
            <person name="Tassone E.E."/>
        </authorList>
    </citation>
    <scope>NUCLEOTIDE SEQUENCE</scope>
</reference>
<organism evidence="3">
    <name type="scientific">Graphocephala atropunctata</name>
    <dbReference type="NCBI Taxonomy" id="36148"/>
    <lineage>
        <taxon>Eukaryota</taxon>
        <taxon>Metazoa</taxon>
        <taxon>Ecdysozoa</taxon>
        <taxon>Arthropoda</taxon>
        <taxon>Hexapoda</taxon>
        <taxon>Insecta</taxon>
        <taxon>Pterygota</taxon>
        <taxon>Neoptera</taxon>
        <taxon>Paraneoptera</taxon>
        <taxon>Hemiptera</taxon>
        <taxon>Auchenorrhyncha</taxon>
        <taxon>Membracoidea</taxon>
        <taxon>Cicadellidae</taxon>
        <taxon>Cicadellinae</taxon>
        <taxon>Cicadellini</taxon>
        <taxon>Graphocephala</taxon>
    </lineage>
</organism>